<evidence type="ECO:0000256" key="20">
    <source>
        <dbReference type="ARBA" id="ARBA00023180"/>
    </source>
</evidence>
<dbReference type="GO" id="GO:0006879">
    <property type="term" value="P:intracellular iron ion homeostasis"/>
    <property type="evidence" value="ECO:0007669"/>
    <property type="project" value="TreeGrafter"/>
</dbReference>
<keyword evidence="5" id="KW-0813">Transport</keyword>
<name>A0AA35ISK8_SACMI</name>
<evidence type="ECO:0000256" key="2">
    <source>
        <dbReference type="ARBA" id="ARBA00004651"/>
    </source>
</evidence>
<dbReference type="GO" id="GO:0052851">
    <property type="term" value="F:ferric-chelate reductase (NADPH) activity"/>
    <property type="evidence" value="ECO:0007669"/>
    <property type="project" value="UniProtKB-EC"/>
</dbReference>
<evidence type="ECO:0000256" key="23">
    <source>
        <dbReference type="SAM" id="SignalP"/>
    </source>
</evidence>
<evidence type="ECO:0000256" key="12">
    <source>
        <dbReference type="ARBA" id="ARBA00022827"/>
    </source>
</evidence>
<evidence type="ECO:0000256" key="7">
    <source>
        <dbReference type="ARBA" id="ARBA00022617"/>
    </source>
</evidence>
<dbReference type="InterPro" id="IPR039261">
    <property type="entry name" value="FNR_nucleotide-bd"/>
</dbReference>
<keyword evidence="26" id="KW-1185">Reference proteome</keyword>
<keyword evidence="7" id="KW-0349">Heme</keyword>
<keyword evidence="14" id="KW-0249">Electron transport</keyword>
<keyword evidence="19 22" id="KW-0472">Membrane</keyword>
<dbReference type="SUPFAM" id="SSF52343">
    <property type="entry name" value="Ferredoxin reductase-like, C-terminal NADP-linked domain"/>
    <property type="match status" value="1"/>
</dbReference>
<evidence type="ECO:0000256" key="8">
    <source>
        <dbReference type="ARBA" id="ARBA00022630"/>
    </source>
</evidence>
<feature type="domain" description="FAD-binding FR-type" evidence="24">
    <location>
        <begin position="409"/>
        <end position="528"/>
    </location>
</feature>
<evidence type="ECO:0000256" key="9">
    <source>
        <dbReference type="ARBA" id="ARBA00022692"/>
    </source>
</evidence>
<dbReference type="PANTHER" id="PTHR32361:SF9">
    <property type="entry name" value="FERRIC REDUCTASE TRANSMEMBRANE COMPONENT 3-RELATED"/>
    <property type="match status" value="1"/>
</dbReference>
<dbReference type="InterPro" id="IPR013130">
    <property type="entry name" value="Fe3_Rdtase_TM_dom"/>
</dbReference>
<comment type="subcellular location">
    <subcellularLocation>
        <location evidence="2">Cell membrane</location>
        <topology evidence="2">Multi-pass membrane protein</topology>
    </subcellularLocation>
</comment>
<keyword evidence="12" id="KW-0274">FAD</keyword>
<dbReference type="PROSITE" id="PS51384">
    <property type="entry name" value="FAD_FR"/>
    <property type="match status" value="1"/>
</dbReference>
<keyword evidence="8" id="KW-0285">Flavoprotein</keyword>
<feature type="transmembrane region" description="Helical" evidence="22">
    <location>
        <begin position="270"/>
        <end position="291"/>
    </location>
</feature>
<dbReference type="SUPFAM" id="SSF63380">
    <property type="entry name" value="Riboflavin synthase domain-like"/>
    <property type="match status" value="1"/>
</dbReference>
<evidence type="ECO:0000256" key="21">
    <source>
        <dbReference type="ARBA" id="ARBA00048483"/>
    </source>
</evidence>
<dbReference type="Pfam" id="PF08030">
    <property type="entry name" value="NAD_binding_6"/>
    <property type="match status" value="1"/>
</dbReference>
<evidence type="ECO:0000256" key="13">
    <source>
        <dbReference type="ARBA" id="ARBA00022857"/>
    </source>
</evidence>
<dbReference type="InterPro" id="IPR051410">
    <property type="entry name" value="Ferric/Cupric_Reductase"/>
</dbReference>
<dbReference type="GO" id="GO:0006826">
    <property type="term" value="P:iron ion transport"/>
    <property type="evidence" value="ECO:0007669"/>
    <property type="project" value="TreeGrafter"/>
</dbReference>
<keyword evidence="18" id="KW-0406">Ion transport</keyword>
<keyword evidence="9 22" id="KW-0812">Transmembrane</keyword>
<evidence type="ECO:0000256" key="6">
    <source>
        <dbReference type="ARBA" id="ARBA00022475"/>
    </source>
</evidence>
<dbReference type="SFLD" id="SFLDS00052">
    <property type="entry name" value="Ferric_Reductase_Domain"/>
    <property type="match status" value="1"/>
</dbReference>
<dbReference type="SFLD" id="SFLDG01168">
    <property type="entry name" value="Ferric_reductase_subgroup_(FRE"/>
    <property type="match status" value="1"/>
</dbReference>
<evidence type="ECO:0000256" key="19">
    <source>
        <dbReference type="ARBA" id="ARBA00023136"/>
    </source>
</evidence>
<evidence type="ECO:0000256" key="14">
    <source>
        <dbReference type="ARBA" id="ARBA00022982"/>
    </source>
</evidence>
<keyword evidence="20" id="KW-0325">Glycoprotein</keyword>
<evidence type="ECO:0000256" key="10">
    <source>
        <dbReference type="ARBA" id="ARBA00022723"/>
    </source>
</evidence>
<evidence type="ECO:0000256" key="4">
    <source>
        <dbReference type="ARBA" id="ARBA00012668"/>
    </source>
</evidence>
<feature type="chain" id="PRO_5041217093" description="ferric-chelate reductase (NADPH)" evidence="23">
    <location>
        <begin position="20"/>
        <end position="719"/>
    </location>
</feature>
<dbReference type="Gene3D" id="3.40.50.80">
    <property type="entry name" value="Nucleotide-binding domain of ferredoxin-NADP reductase (FNR) module"/>
    <property type="match status" value="1"/>
</dbReference>
<keyword evidence="13" id="KW-0521">NADP</keyword>
<protein>
    <recommendedName>
        <fullName evidence="4">ferric-chelate reductase (NADPH)</fullName>
        <ecNumber evidence="4">1.16.1.9</ecNumber>
    </recommendedName>
</protein>
<feature type="transmembrane region" description="Helical" evidence="22">
    <location>
        <begin position="158"/>
        <end position="181"/>
    </location>
</feature>
<evidence type="ECO:0000256" key="15">
    <source>
        <dbReference type="ARBA" id="ARBA00022989"/>
    </source>
</evidence>
<dbReference type="InterPro" id="IPR017938">
    <property type="entry name" value="Riboflavin_synthase-like_b-brl"/>
</dbReference>
<reference evidence="25" key="1">
    <citation type="submission" date="2022-10" db="EMBL/GenBank/DDBJ databases">
        <authorList>
            <person name="Byrne P K."/>
        </authorList>
    </citation>
    <scope>NUCLEOTIDE SEQUENCE</scope>
    <source>
        <strain evidence="25">IFO1815</strain>
    </source>
</reference>
<dbReference type="GeneID" id="80921046"/>
<dbReference type="RefSeq" id="XP_056079278.1">
    <property type="nucleotide sequence ID" value="XM_056225461.1"/>
</dbReference>
<gene>
    <name evidence="25" type="primary">SMKI14G3770</name>
    <name evidence="25" type="ORF">SMKI_14G3770</name>
</gene>
<dbReference type="PANTHER" id="PTHR32361">
    <property type="entry name" value="FERRIC/CUPRIC REDUCTASE TRANSMEMBRANE COMPONENT"/>
    <property type="match status" value="1"/>
</dbReference>
<evidence type="ECO:0000313" key="25">
    <source>
        <dbReference type="EMBL" id="CAI4036158.1"/>
    </source>
</evidence>
<keyword evidence="15 22" id="KW-1133">Transmembrane helix</keyword>
<evidence type="ECO:0000256" key="18">
    <source>
        <dbReference type="ARBA" id="ARBA00023065"/>
    </source>
</evidence>
<feature type="transmembrane region" description="Helical" evidence="22">
    <location>
        <begin position="312"/>
        <end position="333"/>
    </location>
</feature>
<keyword evidence="11 23" id="KW-0732">Signal</keyword>
<feature type="transmembrane region" description="Helical" evidence="22">
    <location>
        <begin position="345"/>
        <end position="364"/>
    </location>
</feature>
<proteinExistence type="inferred from homology"/>
<dbReference type="GO" id="GO:0046872">
    <property type="term" value="F:metal ion binding"/>
    <property type="evidence" value="ECO:0007669"/>
    <property type="project" value="UniProtKB-KW"/>
</dbReference>
<keyword evidence="10" id="KW-0479">Metal-binding</keyword>
<evidence type="ECO:0000313" key="26">
    <source>
        <dbReference type="Proteomes" id="UP001161438"/>
    </source>
</evidence>
<dbReference type="InterPro" id="IPR013121">
    <property type="entry name" value="Fe_red_NAD-bd_6"/>
</dbReference>
<accession>A0AA35ISK8</accession>
<evidence type="ECO:0000256" key="3">
    <source>
        <dbReference type="ARBA" id="ARBA00006278"/>
    </source>
</evidence>
<sequence>MTMLVHIISFLVFFQFSVAKAPPGKTSLINTHERRSIYSCYVGLRKENWSFNGSAICRYEPAIQSMLYCLYEDTNEKGYSNKTLEKGFEEMRQFCYTAKFLNMTDAEFYTSLDNGTYYIQDQPKPNINITYPIRLNSTLRQAYYTAYYGYYYNHDIPYYFGGIMCAYFVGVMLFAGLIRFLNYTPLKKIIFKQKSINYVRGYATLPTLCKKHAEPFSYLKVITGYLPTRFETLVILGYLILHTIFMSYKYQYDPYRIIFSAHRAEVAHFVAYRSGILSFAHLPLIILFAGRNNFLQFISGLKHTSFIVFHKWLGRMMFLDAIIHAAGFTNYFLFYKRWETARVMIYWKFGIAATCLAAMMIFFSIAAFRRYCYETFITLHIVLAALFFYTCWEHVTSFSGIEWIYAAIAIWGVDRVVRVARIALLGLPKADLQLVGSDLVRVTVSKSEKFWKAKPGQYVFVSFLRPMCFWQSHPFTVMDSCVNDGEVVIILKAKKGVTKLVRKFVERKGGKATMRLAIEGPYGSKSTAHRFDNILLLAGGSGLPGPIAHAIALGKTTAASGTNFVQLVVAVRGLDMLNACKKELMVLKDLNVQVHIYNSKHETAFTEGASKELKYGQMTAEKTPSIVDNSEKALSESESTERSLPVDGVSATDFEFATFHAGRPNIEELLNRSVNHPGSLAVVCCGPPIFVDTARNQTAKAVIKNSSRVIEYLEEYQAW</sequence>
<comment type="catalytic activity">
    <reaction evidence="21">
        <text>2 a Fe(II)-siderophore + NADP(+) + H(+) = 2 a Fe(III)-siderophore + NADPH</text>
        <dbReference type="Rhea" id="RHEA:28795"/>
        <dbReference type="Rhea" id="RHEA-COMP:11342"/>
        <dbReference type="Rhea" id="RHEA-COMP:11344"/>
        <dbReference type="ChEBI" id="CHEBI:15378"/>
        <dbReference type="ChEBI" id="CHEBI:29033"/>
        <dbReference type="ChEBI" id="CHEBI:29034"/>
        <dbReference type="ChEBI" id="CHEBI:57783"/>
        <dbReference type="ChEBI" id="CHEBI:58349"/>
        <dbReference type="EC" id="1.16.1.9"/>
    </reaction>
</comment>
<comment type="similarity">
    <text evidence="3">Belongs to the ferric reductase (FRE) family.</text>
</comment>
<feature type="signal peptide" evidence="23">
    <location>
        <begin position="1"/>
        <end position="19"/>
    </location>
</feature>
<dbReference type="InterPro" id="IPR013112">
    <property type="entry name" value="FAD-bd_8"/>
</dbReference>
<dbReference type="GO" id="GO:0005886">
    <property type="term" value="C:plasma membrane"/>
    <property type="evidence" value="ECO:0007669"/>
    <property type="project" value="UniProtKB-SubCell"/>
</dbReference>
<evidence type="ECO:0000259" key="24">
    <source>
        <dbReference type="PROSITE" id="PS51384"/>
    </source>
</evidence>
<dbReference type="Pfam" id="PF08022">
    <property type="entry name" value="FAD_binding_8"/>
    <property type="match status" value="1"/>
</dbReference>
<evidence type="ECO:0000256" key="11">
    <source>
        <dbReference type="ARBA" id="ARBA00022729"/>
    </source>
</evidence>
<feature type="transmembrane region" description="Helical" evidence="22">
    <location>
        <begin position="230"/>
        <end position="250"/>
    </location>
</feature>
<dbReference type="Proteomes" id="UP001161438">
    <property type="component" value="Chromosome 14"/>
</dbReference>
<dbReference type="AlphaFoldDB" id="A0AA35ISK8"/>
<dbReference type="GO" id="GO:0015677">
    <property type="term" value="P:copper ion import"/>
    <property type="evidence" value="ECO:0007669"/>
    <property type="project" value="TreeGrafter"/>
</dbReference>
<evidence type="ECO:0000256" key="5">
    <source>
        <dbReference type="ARBA" id="ARBA00022448"/>
    </source>
</evidence>
<evidence type="ECO:0000256" key="16">
    <source>
        <dbReference type="ARBA" id="ARBA00023002"/>
    </source>
</evidence>
<dbReference type="Pfam" id="PF01794">
    <property type="entry name" value="Ferric_reduct"/>
    <property type="match status" value="1"/>
</dbReference>
<dbReference type="CDD" id="cd06186">
    <property type="entry name" value="NOX_Duox_like_FAD_NADP"/>
    <property type="match status" value="1"/>
</dbReference>
<keyword evidence="17" id="KW-0408">Iron</keyword>
<keyword evidence="16" id="KW-0560">Oxidoreductase</keyword>
<dbReference type="FunFam" id="3.40.50.80:FF:000035">
    <property type="entry name" value="FRE4p Ferric reductase"/>
    <property type="match status" value="1"/>
</dbReference>
<organism evidence="25 26">
    <name type="scientific">Saccharomyces mikatae IFO 1815</name>
    <dbReference type="NCBI Taxonomy" id="226126"/>
    <lineage>
        <taxon>Eukaryota</taxon>
        <taxon>Fungi</taxon>
        <taxon>Dikarya</taxon>
        <taxon>Ascomycota</taxon>
        <taxon>Saccharomycotina</taxon>
        <taxon>Saccharomycetes</taxon>
        <taxon>Saccharomycetales</taxon>
        <taxon>Saccharomycetaceae</taxon>
        <taxon>Saccharomyces</taxon>
    </lineage>
</organism>
<dbReference type="InterPro" id="IPR017927">
    <property type="entry name" value="FAD-bd_FR_type"/>
</dbReference>
<evidence type="ECO:0000256" key="17">
    <source>
        <dbReference type="ARBA" id="ARBA00023004"/>
    </source>
</evidence>
<comment type="cofactor">
    <cofactor evidence="1">
        <name>FAD</name>
        <dbReference type="ChEBI" id="CHEBI:57692"/>
    </cofactor>
</comment>
<evidence type="ECO:0000256" key="1">
    <source>
        <dbReference type="ARBA" id="ARBA00001974"/>
    </source>
</evidence>
<dbReference type="EMBL" id="OX365770">
    <property type="protein sequence ID" value="CAI4036158.1"/>
    <property type="molecule type" value="Genomic_DNA"/>
</dbReference>
<dbReference type="EC" id="1.16.1.9" evidence="4"/>
<evidence type="ECO:0000256" key="22">
    <source>
        <dbReference type="SAM" id="Phobius"/>
    </source>
</evidence>
<keyword evidence="6" id="KW-1003">Cell membrane</keyword>